<proteinExistence type="predicted"/>
<evidence type="ECO:0000313" key="3">
    <source>
        <dbReference type="Proteomes" id="UP000306102"/>
    </source>
</evidence>
<accession>A0A4S4D1X8</accession>
<evidence type="ECO:0000256" key="1">
    <source>
        <dbReference type="SAM" id="Phobius"/>
    </source>
</evidence>
<protein>
    <submittedName>
        <fullName evidence="2">Uncharacterized protein</fullName>
    </submittedName>
</protein>
<gene>
    <name evidence="2" type="ORF">TEA_026692</name>
</gene>
<dbReference type="Proteomes" id="UP000306102">
    <property type="component" value="Unassembled WGS sequence"/>
</dbReference>
<evidence type="ECO:0000313" key="2">
    <source>
        <dbReference type="EMBL" id="THF95763.1"/>
    </source>
</evidence>
<reference evidence="2 3" key="1">
    <citation type="journal article" date="2018" name="Proc. Natl. Acad. Sci. U.S.A.">
        <title>Draft genome sequence of Camellia sinensis var. sinensis provides insights into the evolution of the tea genome and tea quality.</title>
        <authorList>
            <person name="Wei C."/>
            <person name="Yang H."/>
            <person name="Wang S."/>
            <person name="Zhao J."/>
            <person name="Liu C."/>
            <person name="Gao L."/>
            <person name="Xia E."/>
            <person name="Lu Y."/>
            <person name="Tai Y."/>
            <person name="She G."/>
            <person name="Sun J."/>
            <person name="Cao H."/>
            <person name="Tong W."/>
            <person name="Gao Q."/>
            <person name="Li Y."/>
            <person name="Deng W."/>
            <person name="Jiang X."/>
            <person name="Wang W."/>
            <person name="Chen Q."/>
            <person name="Zhang S."/>
            <person name="Li H."/>
            <person name="Wu J."/>
            <person name="Wang P."/>
            <person name="Li P."/>
            <person name="Shi C."/>
            <person name="Zheng F."/>
            <person name="Jian J."/>
            <person name="Huang B."/>
            <person name="Shan D."/>
            <person name="Shi M."/>
            <person name="Fang C."/>
            <person name="Yue Y."/>
            <person name="Li F."/>
            <person name="Li D."/>
            <person name="Wei S."/>
            <person name="Han B."/>
            <person name="Jiang C."/>
            <person name="Yin Y."/>
            <person name="Xia T."/>
            <person name="Zhang Z."/>
            <person name="Bennetzen J.L."/>
            <person name="Zhao S."/>
            <person name="Wan X."/>
        </authorList>
    </citation>
    <scope>NUCLEOTIDE SEQUENCE [LARGE SCALE GENOMIC DNA]</scope>
    <source>
        <strain evidence="3">cv. Shuchazao</strain>
        <tissue evidence="2">Leaf</tissue>
    </source>
</reference>
<sequence>MKFTIDLRFVVPPLMNILLHLFLVFQGNVSSDHPLMLKMTSHSLASLVFFLFLLLLLISVRLPLTLSVVFSQPIQLRFGQFYISGILVVTLMIVSLVFPPSLFWYSYLIICIFIYISKFPWFHPLFHVLMGYLQTIPTLFITCTTTQQVPETATATTLDTPHPPLLQSEFELNEIDHNYLLLNDQQPSPEHEHFKIIYGHA</sequence>
<organism evidence="2 3">
    <name type="scientific">Camellia sinensis var. sinensis</name>
    <name type="common">China tea</name>
    <dbReference type="NCBI Taxonomy" id="542762"/>
    <lineage>
        <taxon>Eukaryota</taxon>
        <taxon>Viridiplantae</taxon>
        <taxon>Streptophyta</taxon>
        <taxon>Embryophyta</taxon>
        <taxon>Tracheophyta</taxon>
        <taxon>Spermatophyta</taxon>
        <taxon>Magnoliopsida</taxon>
        <taxon>eudicotyledons</taxon>
        <taxon>Gunneridae</taxon>
        <taxon>Pentapetalae</taxon>
        <taxon>asterids</taxon>
        <taxon>Ericales</taxon>
        <taxon>Theaceae</taxon>
        <taxon>Camellia</taxon>
    </lineage>
</organism>
<feature type="transmembrane region" description="Helical" evidence="1">
    <location>
        <begin position="81"/>
        <end position="98"/>
    </location>
</feature>
<feature type="transmembrane region" description="Helical" evidence="1">
    <location>
        <begin position="104"/>
        <end position="122"/>
    </location>
</feature>
<feature type="transmembrane region" description="Helical" evidence="1">
    <location>
        <begin position="7"/>
        <end position="25"/>
    </location>
</feature>
<dbReference type="AlphaFoldDB" id="A0A4S4D1X8"/>
<dbReference type="EMBL" id="SDRB02013176">
    <property type="protein sequence ID" value="THF95763.1"/>
    <property type="molecule type" value="Genomic_DNA"/>
</dbReference>
<name>A0A4S4D1X8_CAMSN</name>
<keyword evidence="1" id="KW-0812">Transmembrane</keyword>
<keyword evidence="3" id="KW-1185">Reference proteome</keyword>
<comment type="caution">
    <text evidence="2">The sequence shown here is derived from an EMBL/GenBank/DDBJ whole genome shotgun (WGS) entry which is preliminary data.</text>
</comment>
<feature type="transmembrane region" description="Helical" evidence="1">
    <location>
        <begin position="45"/>
        <end position="69"/>
    </location>
</feature>
<keyword evidence="1" id="KW-1133">Transmembrane helix</keyword>
<keyword evidence="1" id="KW-0472">Membrane</keyword>